<evidence type="ECO:0000313" key="8">
    <source>
        <dbReference type="Proteomes" id="UP000326939"/>
    </source>
</evidence>
<proteinExistence type="inferred from homology"/>
<evidence type="ECO:0000256" key="3">
    <source>
        <dbReference type="ARBA" id="ARBA00023108"/>
    </source>
</evidence>
<evidence type="ECO:0000256" key="1">
    <source>
        <dbReference type="ARBA" id="ARBA00004123"/>
    </source>
</evidence>
<comment type="subcellular location">
    <subcellularLocation>
        <location evidence="1">Nucleus</location>
    </subcellularLocation>
</comment>
<gene>
    <name evidence="7" type="ORF">DKX38_012474</name>
</gene>
<dbReference type="EMBL" id="VDCV01000008">
    <property type="protein sequence ID" value="KAB5544362.1"/>
    <property type="molecule type" value="Genomic_DNA"/>
</dbReference>
<dbReference type="InterPro" id="IPR009741">
    <property type="entry name" value="EARLY_FLOWERING_4_dom"/>
</dbReference>
<name>A0A5N5LP10_9ROSI</name>
<evidence type="ECO:0000256" key="4">
    <source>
        <dbReference type="ARBA" id="ARBA00023242"/>
    </source>
</evidence>
<feature type="compositionally biased region" description="Low complexity" evidence="5">
    <location>
        <begin position="191"/>
        <end position="201"/>
    </location>
</feature>
<dbReference type="Pfam" id="PF07011">
    <property type="entry name" value="Elf4"/>
    <property type="match status" value="1"/>
</dbReference>
<dbReference type="PANTHER" id="PTHR33469">
    <property type="entry name" value="PROTEIN ELF4-LIKE 4"/>
    <property type="match status" value="1"/>
</dbReference>
<feature type="compositionally biased region" description="Polar residues" evidence="5">
    <location>
        <begin position="155"/>
        <end position="165"/>
    </location>
</feature>
<dbReference type="InterPro" id="IPR040462">
    <property type="entry name" value="EARLY_FLOWERING_4"/>
</dbReference>
<accession>A0A5N5LP10</accession>
<dbReference type="Proteomes" id="UP000326939">
    <property type="component" value="Chromosome 8"/>
</dbReference>
<dbReference type="PANTHER" id="PTHR33469:SF5">
    <property type="entry name" value="PROTEIN EARLY FLOWERING 4"/>
    <property type="match status" value="1"/>
</dbReference>
<dbReference type="AlphaFoldDB" id="A0A5N5LP10"/>
<comment type="similarity">
    <text evidence="2">Belongs to the EARLY FLOWERING 4 family.</text>
</comment>
<feature type="region of interest" description="Disordered" evidence="5">
    <location>
        <begin position="155"/>
        <end position="203"/>
    </location>
</feature>
<feature type="compositionally biased region" description="Polar residues" evidence="5">
    <location>
        <begin position="92"/>
        <end position="115"/>
    </location>
</feature>
<organism evidence="7 8">
    <name type="scientific">Salix brachista</name>
    <dbReference type="NCBI Taxonomy" id="2182728"/>
    <lineage>
        <taxon>Eukaryota</taxon>
        <taxon>Viridiplantae</taxon>
        <taxon>Streptophyta</taxon>
        <taxon>Embryophyta</taxon>
        <taxon>Tracheophyta</taxon>
        <taxon>Spermatophyta</taxon>
        <taxon>Magnoliopsida</taxon>
        <taxon>eudicotyledons</taxon>
        <taxon>Gunneridae</taxon>
        <taxon>Pentapetalae</taxon>
        <taxon>rosids</taxon>
        <taxon>fabids</taxon>
        <taxon>Malpighiales</taxon>
        <taxon>Salicaceae</taxon>
        <taxon>Saliceae</taxon>
        <taxon>Salix</taxon>
    </lineage>
</organism>
<dbReference type="GO" id="GO:0048511">
    <property type="term" value="P:rhythmic process"/>
    <property type="evidence" value="ECO:0007669"/>
    <property type="project" value="UniProtKB-KW"/>
</dbReference>
<evidence type="ECO:0000256" key="2">
    <source>
        <dbReference type="ARBA" id="ARBA00009514"/>
    </source>
</evidence>
<reference evidence="8" key="1">
    <citation type="journal article" date="2019" name="Gigascience">
        <title>De novo genome assembly of the endangered Acer yangbiense, a plant species with extremely small populations endemic to Yunnan Province, China.</title>
        <authorList>
            <person name="Yang J."/>
            <person name="Wariss H.M."/>
            <person name="Tao L."/>
            <person name="Zhang R."/>
            <person name="Yun Q."/>
            <person name="Hollingsworth P."/>
            <person name="Dao Z."/>
            <person name="Luo G."/>
            <person name="Guo H."/>
            <person name="Ma Y."/>
            <person name="Sun W."/>
        </authorList>
    </citation>
    <scope>NUCLEOTIDE SEQUENCE [LARGE SCALE GENOMIC DNA]</scope>
    <source>
        <strain evidence="8">cv. br00</strain>
    </source>
</reference>
<keyword evidence="4" id="KW-0539">Nucleus</keyword>
<feature type="domain" description="Protein EARLY FLOWERING 4" evidence="6">
    <location>
        <begin position="250"/>
        <end position="331"/>
    </location>
</feature>
<protein>
    <recommendedName>
        <fullName evidence="6">Protein EARLY FLOWERING 4 domain-containing protein</fullName>
    </recommendedName>
</protein>
<keyword evidence="8" id="KW-1185">Reference proteome</keyword>
<evidence type="ECO:0000259" key="6">
    <source>
        <dbReference type="Pfam" id="PF07011"/>
    </source>
</evidence>
<dbReference type="GO" id="GO:0042753">
    <property type="term" value="P:positive regulation of circadian rhythm"/>
    <property type="evidence" value="ECO:0007669"/>
    <property type="project" value="InterPro"/>
</dbReference>
<evidence type="ECO:0000313" key="7">
    <source>
        <dbReference type="EMBL" id="KAB5544362.1"/>
    </source>
</evidence>
<evidence type="ECO:0000256" key="5">
    <source>
        <dbReference type="SAM" id="MobiDB-lite"/>
    </source>
</evidence>
<feature type="region of interest" description="Disordered" evidence="5">
    <location>
        <begin position="86"/>
        <end position="122"/>
    </location>
</feature>
<keyword evidence="3" id="KW-0090">Biological rhythms</keyword>
<sequence length="338" mass="38281">MEHPSDIEIRRKEVDRLRVYIFLAGLDNNFDQIRGEILRMKPKPELEAAYAHIKRESNRQGTMSELVQPTKPQPWLLPGGWVHKGRKRDSNRASFASAQSSHEITLETPSGTSDSKALATSEDTQIQIQQKVLEQSMSEQPITMVEQDQELLRTSDNGTEQSDSEQPVIVVQQDQESPRTPDADTSSDNFPSTTPTTVPSPYIQSGPDDFPQFYSHMNTTLDSLSAAESNMEDLSNPTITTNQNTNKEDEVDDEVWATFNNSFRQVQSVLDRNRVLIQQVNENHQSRIPDDMVKNVSLIQELNVNISKVVGLYSDLNSNFSTAYHQRNQNSKNNCKKD</sequence>
<dbReference type="GO" id="GO:0005634">
    <property type="term" value="C:nucleus"/>
    <property type="evidence" value="ECO:0007669"/>
    <property type="project" value="UniProtKB-SubCell"/>
</dbReference>
<dbReference type="GO" id="GO:0009649">
    <property type="term" value="P:entrainment of circadian clock"/>
    <property type="evidence" value="ECO:0007669"/>
    <property type="project" value="TreeGrafter"/>
</dbReference>
<comment type="caution">
    <text evidence="7">The sequence shown here is derived from an EMBL/GenBank/DDBJ whole genome shotgun (WGS) entry which is preliminary data.</text>
</comment>